<organism evidence="1 2">
    <name type="scientific">Skeletonema marinoi</name>
    <dbReference type="NCBI Taxonomy" id="267567"/>
    <lineage>
        <taxon>Eukaryota</taxon>
        <taxon>Sar</taxon>
        <taxon>Stramenopiles</taxon>
        <taxon>Ochrophyta</taxon>
        <taxon>Bacillariophyta</taxon>
        <taxon>Coscinodiscophyceae</taxon>
        <taxon>Thalassiosirophycidae</taxon>
        <taxon>Thalassiosirales</taxon>
        <taxon>Skeletonemataceae</taxon>
        <taxon>Skeletonema</taxon>
        <taxon>Skeletonema marinoi-dohrnii complex</taxon>
    </lineage>
</organism>
<reference evidence="1" key="1">
    <citation type="submission" date="2023-06" db="EMBL/GenBank/DDBJ databases">
        <title>Survivors Of The Sea: Transcriptome response of Skeletonema marinoi to long-term dormancy.</title>
        <authorList>
            <person name="Pinder M.I.M."/>
            <person name="Kourtchenko O."/>
            <person name="Robertson E.K."/>
            <person name="Larsson T."/>
            <person name="Maumus F."/>
            <person name="Osuna-Cruz C.M."/>
            <person name="Vancaester E."/>
            <person name="Stenow R."/>
            <person name="Vandepoele K."/>
            <person name="Ploug H."/>
            <person name="Bruchert V."/>
            <person name="Godhe A."/>
            <person name="Topel M."/>
        </authorList>
    </citation>
    <scope>NUCLEOTIDE SEQUENCE</scope>
    <source>
        <strain evidence="1">R05AC</strain>
    </source>
</reference>
<sequence length="431" mass="48430">MNRFLYGKTIDSNNIHNIKATTFPHALKMANRASSDEVPSNILERANDIWRRQHPTENFGLSYKSPDPSTYYTQQFGRDICFATGSAGLEAISLLGDGPLIKSSRNNTCYDALNLFTNCTDTNAFRRINEGNAESSQPTMLTHVPTYAHSPENLTPDWCRRDNPQQYIEMHGSMLLIGRFVALPLLLNFQVATVTALLQPLQWVHGRNSPQGLRSQTHIEVAKWGGTLHPLKQTKLDFLGTLESQYEINKTNRASSIFLKELVGESSPDLLRRLMVETFEDVAPGRWRIVYMQDFSTSFGFGSLLRDVREADVELGNNGEITCHIKYHNQTPHHLTIEGSFGVVSNSMLIKVSNVQVQRRSHGEIQVQEDEGLFQDLKKVTVTAPGSIAQSILETQWKSLFSGVAVVRVNFLDDNLAVFDLDFLGRVTGKQ</sequence>
<evidence type="ECO:0000313" key="2">
    <source>
        <dbReference type="Proteomes" id="UP001224775"/>
    </source>
</evidence>
<comment type="caution">
    <text evidence="1">The sequence shown here is derived from an EMBL/GenBank/DDBJ whole genome shotgun (WGS) entry which is preliminary data.</text>
</comment>
<dbReference type="EMBL" id="JATAAI010000011">
    <property type="protein sequence ID" value="KAK1742529.1"/>
    <property type="molecule type" value="Genomic_DNA"/>
</dbReference>
<name>A0AAD9DDY4_9STRA</name>
<evidence type="ECO:0000313" key="1">
    <source>
        <dbReference type="EMBL" id="KAK1742529.1"/>
    </source>
</evidence>
<dbReference type="Proteomes" id="UP001224775">
    <property type="component" value="Unassembled WGS sequence"/>
</dbReference>
<accession>A0AAD9DDY4</accession>
<dbReference type="AlphaFoldDB" id="A0AAD9DDY4"/>
<keyword evidence="2" id="KW-1185">Reference proteome</keyword>
<proteinExistence type="predicted"/>
<protein>
    <submittedName>
        <fullName evidence="1">Uncharacterized protein</fullName>
    </submittedName>
</protein>
<gene>
    <name evidence="1" type="ORF">QTG54_007094</name>
</gene>